<keyword evidence="2 5" id="KW-0689">Ribosomal protein</keyword>
<evidence type="ECO:0000256" key="4">
    <source>
        <dbReference type="ARBA" id="ARBA00035135"/>
    </source>
</evidence>
<dbReference type="Pfam" id="PF01165">
    <property type="entry name" value="Ribosomal_S21"/>
    <property type="match status" value="1"/>
</dbReference>
<accession>A0A023E012</accession>
<keyword evidence="3" id="KW-0687">Ribonucleoprotein</keyword>
<dbReference type="GO" id="GO:0005840">
    <property type="term" value="C:ribosome"/>
    <property type="evidence" value="ECO:0007669"/>
    <property type="project" value="UniProtKB-KW"/>
</dbReference>
<dbReference type="GO" id="GO:0003735">
    <property type="term" value="F:structural constituent of ribosome"/>
    <property type="evidence" value="ECO:0007669"/>
    <property type="project" value="InterPro"/>
</dbReference>
<name>A0A023E012_9PROT</name>
<dbReference type="NCBIfam" id="TIGR00030">
    <property type="entry name" value="S21p"/>
    <property type="match status" value="1"/>
</dbReference>
<dbReference type="EMBL" id="BAUP01000130">
    <property type="protein sequence ID" value="GAJ46720.1"/>
    <property type="molecule type" value="Genomic_DNA"/>
</dbReference>
<dbReference type="Proteomes" id="UP000024842">
    <property type="component" value="Unassembled WGS sequence"/>
</dbReference>
<reference evidence="5 6" key="1">
    <citation type="journal article" date="2014" name="FEMS Microbiol. Lett.">
        <title>Draft genome sequences of three Holospora species (Holospora obtusa, Holospora undulata, and Holospora elegans), endonuclear symbiotic bacteria of the ciliate Paramecium caudatum.</title>
        <authorList>
            <person name="Dohra H."/>
            <person name="Tanaka K."/>
            <person name="Suzuki T."/>
            <person name="Fujishima M."/>
            <person name="Suzuki H."/>
        </authorList>
    </citation>
    <scope>NUCLEOTIDE SEQUENCE [LARGE SCALE GENOMIC DNA]</scope>
    <source>
        <strain evidence="5 6">E1</strain>
    </source>
</reference>
<dbReference type="OrthoDB" id="9811907at2"/>
<keyword evidence="6" id="KW-1185">Reference proteome</keyword>
<dbReference type="GO" id="GO:1990904">
    <property type="term" value="C:ribonucleoprotein complex"/>
    <property type="evidence" value="ECO:0007669"/>
    <property type="project" value="UniProtKB-KW"/>
</dbReference>
<dbReference type="AlphaFoldDB" id="A0A023E012"/>
<evidence type="ECO:0000256" key="3">
    <source>
        <dbReference type="ARBA" id="ARBA00023274"/>
    </source>
</evidence>
<dbReference type="Gene3D" id="1.20.5.1150">
    <property type="entry name" value="Ribosomal protein S8"/>
    <property type="match status" value="1"/>
</dbReference>
<evidence type="ECO:0000256" key="2">
    <source>
        <dbReference type="ARBA" id="ARBA00022980"/>
    </source>
</evidence>
<dbReference type="GO" id="GO:0006412">
    <property type="term" value="P:translation"/>
    <property type="evidence" value="ECO:0007669"/>
    <property type="project" value="InterPro"/>
</dbReference>
<dbReference type="STRING" id="1427503.HE1_01059"/>
<evidence type="ECO:0000313" key="6">
    <source>
        <dbReference type="Proteomes" id="UP000024842"/>
    </source>
</evidence>
<comment type="caution">
    <text evidence="5">The sequence shown here is derived from an EMBL/GenBank/DDBJ whole genome shotgun (WGS) entry which is preliminary data.</text>
</comment>
<organism evidence="5 6">
    <name type="scientific">Holospora elegans E1</name>
    <dbReference type="NCBI Taxonomy" id="1427503"/>
    <lineage>
        <taxon>Bacteria</taxon>
        <taxon>Pseudomonadati</taxon>
        <taxon>Pseudomonadota</taxon>
        <taxon>Alphaproteobacteria</taxon>
        <taxon>Holosporales</taxon>
        <taxon>Holosporaceae</taxon>
        <taxon>Holospora</taxon>
    </lineage>
</organism>
<dbReference type="InterPro" id="IPR038380">
    <property type="entry name" value="Ribosomal_bS21_sf"/>
</dbReference>
<dbReference type="RefSeq" id="WP_006288777.1">
    <property type="nucleotide sequence ID" value="NZ_BAUP01000130.1"/>
</dbReference>
<evidence type="ECO:0000313" key="5">
    <source>
        <dbReference type="EMBL" id="GAJ46720.1"/>
    </source>
</evidence>
<proteinExistence type="inferred from homology"/>
<dbReference type="InterPro" id="IPR001911">
    <property type="entry name" value="Ribosomal_bS21"/>
</dbReference>
<gene>
    <name evidence="5" type="ORF">HE1_01059</name>
</gene>
<sequence>MAVIVKDGNVEKALIEVKRRLQLEGLVKEIRKREAYIQPSKKRKEQKKAGRRRLMRALSRRMAKDGF</sequence>
<protein>
    <recommendedName>
        <fullName evidence="4">Small ribosomal subunit protein bS21</fullName>
    </recommendedName>
</protein>
<evidence type="ECO:0000256" key="1">
    <source>
        <dbReference type="ARBA" id="ARBA00006640"/>
    </source>
</evidence>
<comment type="similarity">
    <text evidence="1">Belongs to the bacterial ribosomal protein bS21 family.</text>
</comment>